<reference evidence="2 3" key="1">
    <citation type="submission" date="2017-12" db="EMBL/GenBank/DDBJ databases">
        <authorList>
            <person name="Pombert J.-F."/>
            <person name="Haag K.L."/>
            <person name="Ebert D."/>
        </authorList>
    </citation>
    <scope>NUCLEOTIDE SEQUENCE [LARGE SCALE GENOMIC DNA]</scope>
    <source>
        <strain evidence="2">IL-G-3</strain>
    </source>
</reference>
<gene>
    <name evidence="2" type="ORF">CWI38_0394p0010</name>
</gene>
<protein>
    <submittedName>
        <fullName evidence="2">RhoGAP domain-containing protein</fullName>
    </submittedName>
</protein>
<sequence>MIGKIKNSGNIKKINISEVTKNQGLESSELIGILNEIDECKQYRNDMGNIHKSIFKIIKNLKLKEKEESIKTKEDLEKADISFLENPAVKIHETNIWNHEDKRFPMLKYNMEYKFPIMIYKKNEIYFKSKLVNKPSREKKQEIPFNKLENKGKKANDTIKYDLLSDKEKIKLACFCFKNLRKYKSSFKDNILEKISNIFRSSFKKDSYHIKKENNFVYTVGDHIMDEGIKKEGLFRISGKYAYYKFMPGVLAAGKRYDYTELSVHDNASIFKAYIREIMNGIISVQI</sequence>
<comment type="caution">
    <text evidence="2">The sequence shown here is derived from an EMBL/GenBank/DDBJ whole genome shotgun (WGS) entry which is preliminary data.</text>
</comment>
<dbReference type="InterPro" id="IPR000198">
    <property type="entry name" value="RhoGAP_dom"/>
</dbReference>
<dbReference type="InterPro" id="IPR008936">
    <property type="entry name" value="Rho_GTPase_activation_prot"/>
</dbReference>
<dbReference type="OrthoDB" id="3196451at2759"/>
<feature type="domain" description="Rho-GAP" evidence="1">
    <location>
        <begin position="193"/>
        <end position="287"/>
    </location>
</feature>
<keyword evidence="3" id="KW-1185">Reference proteome</keyword>
<dbReference type="VEuPathDB" id="MicrosporidiaDB:CWI38_0394p0010"/>
<evidence type="ECO:0000259" key="1">
    <source>
        <dbReference type="PROSITE" id="PS50238"/>
    </source>
</evidence>
<proteinExistence type="predicted"/>
<accession>A0A4Q9LXP2</accession>
<dbReference type="Pfam" id="PF00620">
    <property type="entry name" value="RhoGAP"/>
    <property type="match status" value="1"/>
</dbReference>
<name>A0A4Q9LXP2_9MICR</name>
<dbReference type="PROSITE" id="PS50238">
    <property type="entry name" value="RHOGAP"/>
    <property type="match status" value="1"/>
</dbReference>
<dbReference type="Gene3D" id="1.10.555.10">
    <property type="entry name" value="Rho GTPase activation protein"/>
    <property type="match status" value="1"/>
</dbReference>
<organism evidence="2 3">
    <name type="scientific">Hamiltosporidium tvaerminnensis</name>
    <dbReference type="NCBI Taxonomy" id="1176355"/>
    <lineage>
        <taxon>Eukaryota</taxon>
        <taxon>Fungi</taxon>
        <taxon>Fungi incertae sedis</taxon>
        <taxon>Microsporidia</taxon>
        <taxon>Dubosqiidae</taxon>
        <taxon>Hamiltosporidium</taxon>
    </lineage>
</organism>
<dbReference type="AlphaFoldDB" id="A0A4Q9LXP2"/>
<dbReference type="EMBL" id="PITK01000394">
    <property type="protein sequence ID" value="TBU13558.1"/>
    <property type="molecule type" value="Genomic_DNA"/>
</dbReference>
<evidence type="ECO:0000313" key="3">
    <source>
        <dbReference type="Proteomes" id="UP000292282"/>
    </source>
</evidence>
<dbReference type="SUPFAM" id="SSF48350">
    <property type="entry name" value="GTPase activation domain, GAP"/>
    <property type="match status" value="1"/>
</dbReference>
<feature type="non-terminal residue" evidence="2">
    <location>
        <position position="287"/>
    </location>
</feature>
<dbReference type="Proteomes" id="UP000292282">
    <property type="component" value="Unassembled WGS sequence"/>
</dbReference>
<dbReference type="GO" id="GO:0007165">
    <property type="term" value="P:signal transduction"/>
    <property type="evidence" value="ECO:0007669"/>
    <property type="project" value="InterPro"/>
</dbReference>
<evidence type="ECO:0000313" key="2">
    <source>
        <dbReference type="EMBL" id="TBU13558.1"/>
    </source>
</evidence>